<reference evidence="1 2" key="1">
    <citation type="submission" date="2019-05" db="EMBL/GenBank/DDBJ databases">
        <title>Another draft genome of Portunus trituberculatus and its Hox gene families provides insights of decapod evolution.</title>
        <authorList>
            <person name="Jeong J.-H."/>
            <person name="Song I."/>
            <person name="Kim S."/>
            <person name="Choi T."/>
            <person name="Kim D."/>
            <person name="Ryu S."/>
            <person name="Kim W."/>
        </authorList>
    </citation>
    <scope>NUCLEOTIDE SEQUENCE [LARGE SCALE GENOMIC DNA]</scope>
    <source>
        <tissue evidence="1">Muscle</tissue>
    </source>
</reference>
<sequence length="98" mass="10968">MPLRHISRSLLYRAVDSFFRLPPPPPPTPPLEEWVKGMVVMGSCSSLSLPPSSPRMPPLVVTLMGEVKSTATKLSCYPNETPQHIWHMLSKPKLTTNF</sequence>
<organism evidence="1 2">
    <name type="scientific">Portunus trituberculatus</name>
    <name type="common">Swimming crab</name>
    <name type="synonym">Neptunus trituberculatus</name>
    <dbReference type="NCBI Taxonomy" id="210409"/>
    <lineage>
        <taxon>Eukaryota</taxon>
        <taxon>Metazoa</taxon>
        <taxon>Ecdysozoa</taxon>
        <taxon>Arthropoda</taxon>
        <taxon>Crustacea</taxon>
        <taxon>Multicrustacea</taxon>
        <taxon>Malacostraca</taxon>
        <taxon>Eumalacostraca</taxon>
        <taxon>Eucarida</taxon>
        <taxon>Decapoda</taxon>
        <taxon>Pleocyemata</taxon>
        <taxon>Brachyura</taxon>
        <taxon>Eubrachyura</taxon>
        <taxon>Portunoidea</taxon>
        <taxon>Portunidae</taxon>
        <taxon>Portuninae</taxon>
        <taxon>Portunus</taxon>
    </lineage>
</organism>
<accession>A0A5B7DGQ2</accession>
<protein>
    <submittedName>
        <fullName evidence="1">Uncharacterized protein</fullName>
    </submittedName>
</protein>
<gene>
    <name evidence="1" type="ORF">E2C01_013603</name>
</gene>
<evidence type="ECO:0000313" key="1">
    <source>
        <dbReference type="EMBL" id="MPC20651.1"/>
    </source>
</evidence>
<comment type="caution">
    <text evidence="1">The sequence shown here is derived from an EMBL/GenBank/DDBJ whole genome shotgun (WGS) entry which is preliminary data.</text>
</comment>
<dbReference type="EMBL" id="VSRR010000896">
    <property type="protein sequence ID" value="MPC20651.1"/>
    <property type="molecule type" value="Genomic_DNA"/>
</dbReference>
<name>A0A5B7DGQ2_PORTR</name>
<dbReference type="Proteomes" id="UP000324222">
    <property type="component" value="Unassembled WGS sequence"/>
</dbReference>
<keyword evidence="2" id="KW-1185">Reference proteome</keyword>
<evidence type="ECO:0000313" key="2">
    <source>
        <dbReference type="Proteomes" id="UP000324222"/>
    </source>
</evidence>
<proteinExistence type="predicted"/>
<dbReference type="AlphaFoldDB" id="A0A5B7DGQ2"/>